<evidence type="ECO:0000256" key="2">
    <source>
        <dbReference type="ARBA" id="ARBA00012438"/>
    </source>
</evidence>
<name>A0A5S3USE7_9GAMM</name>
<dbReference type="Pfam" id="PF13374">
    <property type="entry name" value="TPR_10"/>
    <property type="match status" value="1"/>
</dbReference>
<evidence type="ECO:0000256" key="3">
    <source>
        <dbReference type="PROSITE-ProRule" id="PRU00339"/>
    </source>
</evidence>
<dbReference type="InterPro" id="IPR005467">
    <property type="entry name" value="His_kinase_dom"/>
</dbReference>
<dbReference type="InterPro" id="IPR036097">
    <property type="entry name" value="HisK_dim/P_sf"/>
</dbReference>
<dbReference type="Gene3D" id="3.30.565.10">
    <property type="entry name" value="Histidine kinase-like ATPase, C-terminal domain"/>
    <property type="match status" value="1"/>
</dbReference>
<evidence type="ECO:0000259" key="4">
    <source>
        <dbReference type="PROSITE" id="PS50109"/>
    </source>
</evidence>
<comment type="catalytic activity">
    <reaction evidence="1">
        <text>ATP + protein L-histidine = ADP + protein N-phospho-L-histidine.</text>
        <dbReference type="EC" id="2.7.13.3"/>
    </reaction>
</comment>
<dbReference type="CDD" id="cd00075">
    <property type="entry name" value="HATPase"/>
    <property type="match status" value="1"/>
</dbReference>
<dbReference type="SMART" id="SM00387">
    <property type="entry name" value="HATPase_c"/>
    <property type="match status" value="1"/>
</dbReference>
<keyword evidence="3" id="KW-0802">TPR repeat</keyword>
<dbReference type="Gene3D" id="1.25.40.10">
    <property type="entry name" value="Tetratricopeptide repeat domain"/>
    <property type="match status" value="1"/>
</dbReference>
<dbReference type="Gene3D" id="1.10.287.130">
    <property type="match status" value="1"/>
</dbReference>
<dbReference type="GO" id="GO:0000155">
    <property type="term" value="F:phosphorelay sensor kinase activity"/>
    <property type="evidence" value="ECO:0007669"/>
    <property type="project" value="InterPro"/>
</dbReference>
<dbReference type="SMART" id="SM00028">
    <property type="entry name" value="TPR"/>
    <property type="match status" value="5"/>
</dbReference>
<dbReference type="PROSITE" id="PS50005">
    <property type="entry name" value="TPR"/>
    <property type="match status" value="1"/>
</dbReference>
<dbReference type="AlphaFoldDB" id="A0A5S3USE7"/>
<dbReference type="InterPro" id="IPR019734">
    <property type="entry name" value="TPR_rpt"/>
</dbReference>
<evidence type="ECO:0000313" key="6">
    <source>
        <dbReference type="Proteomes" id="UP000305729"/>
    </source>
</evidence>
<sequence length="718" mass="80723">MYDEHTFGADKPSRVLFRRNRGQHVRCCSGFSCYALKSWGSCGSGCLMLIRCVIWVGLLVSNAVLAASFTEAEFEQIRAEIRSTSAQSPLVAIKVTDEMLARHDKKLSTRQKIRLLYGKAWFQIQTDNIEEAIVTLSQCKKMSADVSDPTILFSYYSLTAGALTRMSMYERALENYLESYRLAGLMDTELYLRQTENNIGNVYLKLGRYTDARVYFERFYEDARDRELPQQMGVGLNNLGEAYFGLGEFDKALKFHTNSLALREEHNLTYHSSWSHYNLGKTYLALDKPELAEQHLIAAVELRKQSNAEADSIGPQIELVRLKIAQGAKEDLVPLLNDVIALSDKYERFQEKVDAYQLLVDYYQQIQDWKSALHAADLYMQSKFDFLQRQAETGVAFYAAQMNLAMKERDIAKLTQENAVYQLHTQAAKDQLVLVLVAAIIIVVLILYFMRRIKAKNQALTETLQNLKATQKQLLESEKMSAMTTLVSGMAHQLNTPLGLVVTSASCLEDKLKEISSLLSDQKLSAGQLKAFLDEASEMLTLTANNSSRAAELIARFKMVAATLDASEAVHFDVLEYLKQRAELIVQSLDKPTELDVFGQSVQLYSHPETLLKVVSQLVNNSCSHGFINQASGKISIEIIDDDEVIKLVYQDNGVGISETDQQQMFDPFYTSQLGQGKLGLGLNIVYNSVVQVLKGEISYVHQSGGAKFVILIPKTKT</sequence>
<dbReference type="SUPFAM" id="SSF47384">
    <property type="entry name" value="Homodimeric domain of signal transducing histidine kinase"/>
    <property type="match status" value="1"/>
</dbReference>
<proteinExistence type="predicted"/>
<feature type="repeat" description="TPR" evidence="3">
    <location>
        <begin position="233"/>
        <end position="266"/>
    </location>
</feature>
<evidence type="ECO:0000313" key="5">
    <source>
        <dbReference type="EMBL" id="QPB85518.1"/>
    </source>
</evidence>
<dbReference type="SUPFAM" id="SSF48452">
    <property type="entry name" value="TPR-like"/>
    <property type="match status" value="2"/>
</dbReference>
<dbReference type="EMBL" id="CP045430">
    <property type="protein sequence ID" value="QPB85518.1"/>
    <property type="molecule type" value="Genomic_DNA"/>
</dbReference>
<dbReference type="InterPro" id="IPR003594">
    <property type="entry name" value="HATPase_dom"/>
</dbReference>
<dbReference type="Pfam" id="PF02518">
    <property type="entry name" value="HATPase_c"/>
    <property type="match status" value="1"/>
</dbReference>
<protein>
    <recommendedName>
        <fullName evidence="2">histidine kinase</fullName>
        <ecNumber evidence="2">2.7.13.3</ecNumber>
    </recommendedName>
</protein>
<dbReference type="SUPFAM" id="SSF55874">
    <property type="entry name" value="ATPase domain of HSP90 chaperone/DNA topoisomerase II/histidine kinase"/>
    <property type="match status" value="1"/>
</dbReference>
<feature type="domain" description="Histidine kinase" evidence="4">
    <location>
        <begin position="489"/>
        <end position="717"/>
    </location>
</feature>
<dbReference type="Proteomes" id="UP000305729">
    <property type="component" value="Chromosome 2"/>
</dbReference>
<accession>A0A5S3USE7</accession>
<dbReference type="Pfam" id="PF13424">
    <property type="entry name" value="TPR_12"/>
    <property type="match status" value="1"/>
</dbReference>
<organism evidence="5 6">
    <name type="scientific">Pseudoalteromonas rubra</name>
    <dbReference type="NCBI Taxonomy" id="43658"/>
    <lineage>
        <taxon>Bacteria</taxon>
        <taxon>Pseudomonadati</taxon>
        <taxon>Pseudomonadota</taxon>
        <taxon>Gammaproteobacteria</taxon>
        <taxon>Alteromonadales</taxon>
        <taxon>Pseudoalteromonadaceae</taxon>
        <taxon>Pseudoalteromonas</taxon>
    </lineage>
</organism>
<dbReference type="PRINTS" id="PR00344">
    <property type="entry name" value="BCTRLSENSOR"/>
</dbReference>
<dbReference type="PROSITE" id="PS50109">
    <property type="entry name" value="HIS_KIN"/>
    <property type="match status" value="1"/>
</dbReference>
<dbReference type="InterPro" id="IPR004358">
    <property type="entry name" value="Sig_transdc_His_kin-like_C"/>
</dbReference>
<gene>
    <name evidence="5" type="ORF">CWC22_021140</name>
</gene>
<dbReference type="STRING" id="43658.AT705_20175"/>
<evidence type="ECO:0000256" key="1">
    <source>
        <dbReference type="ARBA" id="ARBA00000085"/>
    </source>
</evidence>
<dbReference type="InterPro" id="IPR011990">
    <property type="entry name" value="TPR-like_helical_dom_sf"/>
</dbReference>
<dbReference type="PANTHER" id="PTHR43065">
    <property type="entry name" value="SENSOR HISTIDINE KINASE"/>
    <property type="match status" value="1"/>
</dbReference>
<reference evidence="5 6" key="1">
    <citation type="submission" date="2019-10" db="EMBL/GenBank/DDBJ databases">
        <title>Pseudoalteromonas rubra S4059.</title>
        <authorList>
            <person name="Paulsen S."/>
            <person name="Wang X."/>
        </authorList>
    </citation>
    <scope>NUCLEOTIDE SEQUENCE [LARGE SCALE GENOMIC DNA]</scope>
    <source>
        <strain evidence="5 6">S4059</strain>
    </source>
</reference>
<dbReference type="InterPro" id="IPR036890">
    <property type="entry name" value="HATPase_C_sf"/>
</dbReference>
<dbReference type="EC" id="2.7.13.3" evidence="2"/>